<organism evidence="1 2">
    <name type="scientific">Eleusine coracana subsp. coracana</name>
    <dbReference type="NCBI Taxonomy" id="191504"/>
    <lineage>
        <taxon>Eukaryota</taxon>
        <taxon>Viridiplantae</taxon>
        <taxon>Streptophyta</taxon>
        <taxon>Embryophyta</taxon>
        <taxon>Tracheophyta</taxon>
        <taxon>Spermatophyta</taxon>
        <taxon>Magnoliopsida</taxon>
        <taxon>Liliopsida</taxon>
        <taxon>Poales</taxon>
        <taxon>Poaceae</taxon>
        <taxon>PACMAD clade</taxon>
        <taxon>Chloridoideae</taxon>
        <taxon>Cynodonteae</taxon>
        <taxon>Eleusininae</taxon>
        <taxon>Eleusine</taxon>
    </lineage>
</organism>
<dbReference type="AlphaFoldDB" id="A0AAV5CML0"/>
<comment type="caution">
    <text evidence="1">The sequence shown here is derived from an EMBL/GenBank/DDBJ whole genome shotgun (WGS) entry which is preliminary data.</text>
</comment>
<proteinExistence type="predicted"/>
<reference evidence="1" key="1">
    <citation type="journal article" date="2018" name="DNA Res.">
        <title>Multiple hybrid de novo genome assembly of finger millet, an orphan allotetraploid crop.</title>
        <authorList>
            <person name="Hatakeyama M."/>
            <person name="Aluri S."/>
            <person name="Balachadran M.T."/>
            <person name="Sivarajan S.R."/>
            <person name="Patrignani A."/>
            <person name="Gruter S."/>
            <person name="Poveda L."/>
            <person name="Shimizu-Inatsugi R."/>
            <person name="Baeten J."/>
            <person name="Francoijs K.J."/>
            <person name="Nataraja K.N."/>
            <person name="Reddy Y.A.N."/>
            <person name="Phadnis S."/>
            <person name="Ravikumar R.L."/>
            <person name="Schlapbach R."/>
            <person name="Sreeman S.M."/>
            <person name="Shimizu K.K."/>
        </authorList>
    </citation>
    <scope>NUCLEOTIDE SEQUENCE</scope>
</reference>
<protein>
    <submittedName>
        <fullName evidence="1">Uncharacterized protein</fullName>
    </submittedName>
</protein>
<name>A0AAV5CML0_ELECO</name>
<keyword evidence="2" id="KW-1185">Reference proteome</keyword>
<dbReference type="Proteomes" id="UP001054889">
    <property type="component" value="Unassembled WGS sequence"/>
</dbReference>
<sequence>MWSPSALSTSPPHSRFAFGADGVRIRAVQRRGHGTGVAGAGVRAICHRRLREVLSRRPHGARRVERLERTRKAGDGVLRRVRLIGSDVANVTQRVPYARQLDQREAAPFMDLSYIDGDQWALPPMQGDIAVASANI</sequence>
<dbReference type="EMBL" id="BQKI01000007">
    <property type="protein sequence ID" value="GJM99618.1"/>
    <property type="molecule type" value="Genomic_DNA"/>
</dbReference>
<evidence type="ECO:0000313" key="2">
    <source>
        <dbReference type="Proteomes" id="UP001054889"/>
    </source>
</evidence>
<gene>
    <name evidence="1" type="primary">ga16738</name>
    <name evidence="1" type="ORF">PR202_ga16738</name>
</gene>
<accession>A0AAV5CML0</accession>
<reference evidence="1" key="2">
    <citation type="submission" date="2021-12" db="EMBL/GenBank/DDBJ databases">
        <title>Resequencing data analysis of finger millet.</title>
        <authorList>
            <person name="Hatakeyama M."/>
            <person name="Aluri S."/>
            <person name="Balachadran M.T."/>
            <person name="Sivarajan S.R."/>
            <person name="Poveda L."/>
            <person name="Shimizu-Inatsugi R."/>
            <person name="Schlapbach R."/>
            <person name="Sreeman S.M."/>
            <person name="Shimizu K.K."/>
        </authorList>
    </citation>
    <scope>NUCLEOTIDE SEQUENCE</scope>
</reference>
<evidence type="ECO:0000313" key="1">
    <source>
        <dbReference type="EMBL" id="GJM99618.1"/>
    </source>
</evidence>